<protein>
    <recommendedName>
        <fullName evidence="9">EF-hand domain-containing protein</fullName>
    </recommendedName>
</protein>
<keyword evidence="4" id="KW-0106">Calcium</keyword>
<gene>
    <name evidence="7" type="ORF">COV06_02900</name>
</gene>
<keyword evidence="3" id="KW-0732">Signal</keyword>
<keyword evidence="2" id="KW-0964">Secreted</keyword>
<feature type="compositionally biased region" description="Pro residues" evidence="5">
    <location>
        <begin position="13"/>
        <end position="27"/>
    </location>
</feature>
<feature type="region of interest" description="Disordered" evidence="5">
    <location>
        <begin position="234"/>
        <end position="263"/>
    </location>
</feature>
<comment type="subcellular location">
    <subcellularLocation>
        <location evidence="1">Secreted</location>
    </subcellularLocation>
</comment>
<keyword evidence="6" id="KW-0812">Transmembrane</keyword>
<dbReference type="Proteomes" id="UP000230084">
    <property type="component" value="Unassembled WGS sequence"/>
</dbReference>
<dbReference type="Gene3D" id="4.10.1080.10">
    <property type="entry name" value="TSP type-3 repeat"/>
    <property type="match status" value="1"/>
</dbReference>
<evidence type="ECO:0000256" key="2">
    <source>
        <dbReference type="ARBA" id="ARBA00022525"/>
    </source>
</evidence>
<dbReference type="InterPro" id="IPR053180">
    <property type="entry name" value="Ca-binding_acidic-repeat"/>
</dbReference>
<dbReference type="GO" id="GO:0005509">
    <property type="term" value="F:calcium ion binding"/>
    <property type="evidence" value="ECO:0007669"/>
    <property type="project" value="InterPro"/>
</dbReference>
<evidence type="ECO:0008006" key="9">
    <source>
        <dbReference type="Google" id="ProtNLM"/>
    </source>
</evidence>
<evidence type="ECO:0000256" key="3">
    <source>
        <dbReference type="ARBA" id="ARBA00022729"/>
    </source>
</evidence>
<dbReference type="SUPFAM" id="SSF103647">
    <property type="entry name" value="TSP type-3 repeat"/>
    <property type="match status" value="1"/>
</dbReference>
<evidence type="ECO:0000313" key="8">
    <source>
        <dbReference type="Proteomes" id="UP000230084"/>
    </source>
</evidence>
<evidence type="ECO:0000313" key="7">
    <source>
        <dbReference type="EMBL" id="PIR47606.1"/>
    </source>
</evidence>
<dbReference type="InterPro" id="IPR059100">
    <property type="entry name" value="TSP3_bac"/>
</dbReference>
<accession>A0A2H0RME4</accession>
<dbReference type="PANTHER" id="PTHR37467:SF1">
    <property type="entry name" value="EXPORTED CALCIUM-BINDING GLYCOPROTEIN"/>
    <property type="match status" value="1"/>
</dbReference>
<proteinExistence type="predicted"/>
<dbReference type="AlphaFoldDB" id="A0A2H0RME4"/>
<keyword evidence="6" id="KW-1133">Transmembrane helix</keyword>
<dbReference type="Pfam" id="PF18884">
    <property type="entry name" value="TSP3_bac"/>
    <property type="match status" value="3"/>
</dbReference>
<keyword evidence="6" id="KW-0472">Membrane</keyword>
<reference evidence="7 8" key="1">
    <citation type="submission" date="2017-09" db="EMBL/GenBank/DDBJ databases">
        <title>Depth-based differentiation of microbial function through sediment-hosted aquifers and enrichment of novel symbionts in the deep terrestrial subsurface.</title>
        <authorList>
            <person name="Probst A.J."/>
            <person name="Ladd B."/>
            <person name="Jarett J.K."/>
            <person name="Geller-Mcgrath D.E."/>
            <person name="Sieber C.M."/>
            <person name="Emerson J.B."/>
            <person name="Anantharaman K."/>
            <person name="Thomas B.C."/>
            <person name="Malmstrom R."/>
            <person name="Stieglmeier M."/>
            <person name="Klingl A."/>
            <person name="Woyke T."/>
            <person name="Ryan C.M."/>
            <person name="Banfield J.F."/>
        </authorList>
    </citation>
    <scope>NUCLEOTIDE SEQUENCE [LARGE SCALE GENOMIC DNA]</scope>
    <source>
        <strain evidence="7">CG10_big_fil_rev_8_21_14_0_10_50_16</strain>
    </source>
</reference>
<evidence type="ECO:0000256" key="4">
    <source>
        <dbReference type="ARBA" id="ARBA00022837"/>
    </source>
</evidence>
<dbReference type="InterPro" id="IPR028974">
    <property type="entry name" value="TSP_type-3_rpt"/>
</dbReference>
<evidence type="ECO:0000256" key="1">
    <source>
        <dbReference type="ARBA" id="ARBA00004613"/>
    </source>
</evidence>
<organism evidence="7 8">
    <name type="scientific">Candidatus Uhrbacteria bacterium CG10_big_fil_rev_8_21_14_0_10_50_16</name>
    <dbReference type="NCBI Taxonomy" id="1975039"/>
    <lineage>
        <taxon>Bacteria</taxon>
        <taxon>Candidatus Uhriibacteriota</taxon>
    </lineage>
</organism>
<dbReference type="PANTHER" id="PTHR37467">
    <property type="entry name" value="EXPORTED CALCIUM-BINDING GLYCOPROTEIN-RELATED"/>
    <property type="match status" value="1"/>
</dbReference>
<evidence type="ECO:0000256" key="6">
    <source>
        <dbReference type="SAM" id="Phobius"/>
    </source>
</evidence>
<dbReference type="EMBL" id="PCYM01000005">
    <property type="protein sequence ID" value="PIR47606.1"/>
    <property type="molecule type" value="Genomic_DNA"/>
</dbReference>
<comment type="caution">
    <text evidence="7">The sequence shown here is derived from an EMBL/GenBank/DDBJ whole genome shotgun (WGS) entry which is preliminary data.</text>
</comment>
<feature type="region of interest" description="Disordered" evidence="5">
    <location>
        <begin position="1"/>
        <end position="36"/>
    </location>
</feature>
<feature type="transmembrane region" description="Helical" evidence="6">
    <location>
        <begin position="118"/>
        <end position="139"/>
    </location>
</feature>
<evidence type="ECO:0000256" key="5">
    <source>
        <dbReference type="SAM" id="MobiDB-lite"/>
    </source>
</evidence>
<dbReference type="PROSITE" id="PS00018">
    <property type="entry name" value="EF_HAND_1"/>
    <property type="match status" value="1"/>
</dbReference>
<sequence>MFDDVPTNLPTGPSDPVPAPVPTPASVPTPTMDPAAPIMDEGVELHGSPDGTVSMPEPSEPAAPVVAQKPVTAAAAPSPAVEDLFADVQEPVSGNVAMPSAVPVAGARASTGKTKKMIIIVVVVLVVLGAIGAVAMFLINGSKENVDVLNEPVTPTTTVPEVVVPEAPVEDVLPNDKLPEVVTPVEELDTDSDGLTDAEEIRYGTMINKPDSDSDGLFDREEVMIYHTNPLVADTDGDGFLDGAEVQSGYDPNGPGRLTDPLQ</sequence>
<dbReference type="InterPro" id="IPR018247">
    <property type="entry name" value="EF_Hand_1_Ca_BS"/>
</dbReference>
<name>A0A2H0RME4_9BACT</name>